<keyword evidence="2" id="KW-1185">Reference proteome</keyword>
<evidence type="ECO:0000256" key="1">
    <source>
        <dbReference type="SAM" id="Coils"/>
    </source>
</evidence>
<dbReference type="KEGG" id="gmw:113515698"/>
<dbReference type="RefSeq" id="XP_026755774.2">
    <property type="nucleotide sequence ID" value="XM_026899973.3"/>
</dbReference>
<dbReference type="PANTHER" id="PTHR23313:SF0">
    <property type="entry name" value="TESTIS-EXPRESSED PROTEIN 9"/>
    <property type="match status" value="1"/>
</dbReference>
<evidence type="ECO:0000313" key="2">
    <source>
        <dbReference type="Proteomes" id="UP001652740"/>
    </source>
</evidence>
<gene>
    <name evidence="3" type="primary">LOC113515698</name>
</gene>
<accession>A0A6J1WTZ1</accession>
<protein>
    <submittedName>
        <fullName evidence="3">Uncharacterized protein LOC113515698</fullName>
    </submittedName>
</protein>
<feature type="coiled-coil region" evidence="1">
    <location>
        <begin position="302"/>
        <end position="371"/>
    </location>
</feature>
<name>A0A6J1WTZ1_GALME</name>
<keyword evidence="1" id="KW-0175">Coiled coil</keyword>
<dbReference type="Proteomes" id="UP001652740">
    <property type="component" value="Unplaced"/>
</dbReference>
<sequence length="441" mass="50332">MDSLDLLARENEFKKLNKQLEKKTESLMKEIEQVMQKQDFFTEFSHNLSLNTNVNHPRKHCCDVKKQPETSSTPVKPALRKQYSNSTKNTNLQFDSAKMENMKDKSDTDCTQSTNNCKNCANNSKNCTNDCKNCTSDCKKCANNCKNYTNDCKYSANNCKNCTNDCKNCTNNCNDYTTNDLDCTSDMSCTLYCTNHTKITCDCYSVTESKKHDGMEFLHAFVSVNVQEKVLPPSFLKEKVTIESICKFLSSKIKLMQEQMDKLQAALDKKAAQCKVHLTMQAELEGERMSLLNNAQNCRTAADTARAKCTALENKLNEKDRLYKEQRSEADKLLSEVKRLRSKNVNIEAKCSSQEEAIENLKQQLEIVKRGEKEFRDSSRTLSASHQNAICRLEERVKTLTACIDKQAALIDNLRRQNAILMTEGAVKALEREYCNFLTQD</sequence>
<dbReference type="GeneID" id="113515698"/>
<proteinExistence type="predicted"/>
<dbReference type="Gene3D" id="1.10.287.1490">
    <property type="match status" value="1"/>
</dbReference>
<feature type="coiled-coil region" evidence="1">
    <location>
        <begin position="246"/>
        <end position="273"/>
    </location>
</feature>
<dbReference type="PANTHER" id="PTHR23313">
    <property type="entry name" value="TSEC1-RELATED"/>
    <property type="match status" value="1"/>
</dbReference>
<feature type="coiled-coil region" evidence="1">
    <location>
        <begin position="6"/>
        <end position="37"/>
    </location>
</feature>
<evidence type="ECO:0000313" key="3">
    <source>
        <dbReference type="RefSeq" id="XP_026755774.2"/>
    </source>
</evidence>
<organism evidence="2 3">
    <name type="scientific">Galleria mellonella</name>
    <name type="common">Greater wax moth</name>
    <dbReference type="NCBI Taxonomy" id="7137"/>
    <lineage>
        <taxon>Eukaryota</taxon>
        <taxon>Metazoa</taxon>
        <taxon>Ecdysozoa</taxon>
        <taxon>Arthropoda</taxon>
        <taxon>Hexapoda</taxon>
        <taxon>Insecta</taxon>
        <taxon>Pterygota</taxon>
        <taxon>Neoptera</taxon>
        <taxon>Endopterygota</taxon>
        <taxon>Lepidoptera</taxon>
        <taxon>Glossata</taxon>
        <taxon>Ditrysia</taxon>
        <taxon>Pyraloidea</taxon>
        <taxon>Pyralidae</taxon>
        <taxon>Galleriinae</taxon>
        <taxon>Galleria</taxon>
    </lineage>
</organism>
<dbReference type="AlphaFoldDB" id="A0A6J1WTZ1"/>
<reference evidence="3" key="1">
    <citation type="submission" date="2025-08" db="UniProtKB">
        <authorList>
            <consortium name="RefSeq"/>
        </authorList>
    </citation>
    <scope>IDENTIFICATION</scope>
    <source>
        <tissue evidence="3">Whole larvae</tissue>
    </source>
</reference>
<dbReference type="InParanoid" id="A0A6J1WTZ1"/>